<dbReference type="GO" id="GO:0003700">
    <property type="term" value="F:DNA-binding transcription factor activity"/>
    <property type="evidence" value="ECO:0007669"/>
    <property type="project" value="InterPro"/>
</dbReference>
<dbReference type="PRINTS" id="PR00035">
    <property type="entry name" value="HTHGNTR"/>
</dbReference>
<feature type="domain" description="HTH gntR-type" evidence="4">
    <location>
        <begin position="4"/>
        <end position="72"/>
    </location>
</feature>
<keyword evidence="6" id="KW-1185">Reference proteome</keyword>
<accession>A0A6G4TZ63</accession>
<keyword evidence="3" id="KW-0804">Transcription</keyword>
<dbReference type="Gene3D" id="1.10.10.10">
    <property type="entry name" value="Winged helix-like DNA-binding domain superfamily/Winged helix DNA-binding domain"/>
    <property type="match status" value="1"/>
</dbReference>
<comment type="caution">
    <text evidence="5">The sequence shown here is derived from an EMBL/GenBank/DDBJ whole genome shotgun (WGS) entry which is preliminary data.</text>
</comment>
<reference evidence="5 6" key="1">
    <citation type="submission" date="2020-02" db="EMBL/GenBank/DDBJ databases">
        <title>Whole-genome analyses of novel actinobacteria.</title>
        <authorList>
            <person name="Sahin N."/>
        </authorList>
    </citation>
    <scope>NUCLEOTIDE SEQUENCE [LARGE SCALE GENOMIC DNA]</scope>
    <source>
        <strain evidence="5 6">A7024</strain>
    </source>
</reference>
<proteinExistence type="predicted"/>
<dbReference type="Proteomes" id="UP000481583">
    <property type="component" value="Unassembled WGS sequence"/>
</dbReference>
<dbReference type="RefSeq" id="WP_165237597.1">
    <property type="nucleotide sequence ID" value="NZ_JAAKZV010000058.1"/>
</dbReference>
<dbReference type="SUPFAM" id="SSF64288">
    <property type="entry name" value="Chorismate lyase-like"/>
    <property type="match status" value="1"/>
</dbReference>
<sequence length="243" mass="27088">MNNSRLGRELAAALETRIYSGRWPTGMKIPAERSLAATHEVSRQTVREALDELERAGLVVRRHGSGTYVAPRKLEQSLLSHFSIVESLRQAGAKVGTATRNESVVDALPQIARELGLDAGAEVFELERLRTVDGAPFMLERTWLPTALVPGLAETGIGEAGLYQTLRDRYGLVLVRAVESFEPVLLHEAEATALEEQPQQCALMLTRTTYDERDRPVETARAILRADRCRTLVERRVHEPDRP</sequence>
<dbReference type="InterPro" id="IPR028978">
    <property type="entry name" value="Chorismate_lyase_/UTRA_dom_sf"/>
</dbReference>
<dbReference type="SUPFAM" id="SSF46785">
    <property type="entry name" value="Winged helix' DNA-binding domain"/>
    <property type="match status" value="1"/>
</dbReference>
<dbReference type="PANTHER" id="PTHR44846">
    <property type="entry name" value="MANNOSYL-D-GLYCERATE TRANSPORT/METABOLISM SYSTEM REPRESSOR MNGR-RELATED"/>
    <property type="match status" value="1"/>
</dbReference>
<dbReference type="SMART" id="SM00345">
    <property type="entry name" value="HTH_GNTR"/>
    <property type="match status" value="1"/>
</dbReference>
<dbReference type="PANTHER" id="PTHR44846:SF1">
    <property type="entry name" value="MANNOSYL-D-GLYCERATE TRANSPORT_METABOLISM SYSTEM REPRESSOR MNGR-RELATED"/>
    <property type="match status" value="1"/>
</dbReference>
<dbReference type="GO" id="GO:0045892">
    <property type="term" value="P:negative regulation of DNA-templated transcription"/>
    <property type="evidence" value="ECO:0007669"/>
    <property type="project" value="TreeGrafter"/>
</dbReference>
<evidence type="ECO:0000313" key="6">
    <source>
        <dbReference type="Proteomes" id="UP000481583"/>
    </source>
</evidence>
<evidence type="ECO:0000259" key="4">
    <source>
        <dbReference type="PROSITE" id="PS50949"/>
    </source>
</evidence>
<dbReference type="InterPro" id="IPR000524">
    <property type="entry name" value="Tscrpt_reg_HTH_GntR"/>
</dbReference>
<dbReference type="SMART" id="SM00866">
    <property type="entry name" value="UTRA"/>
    <property type="match status" value="1"/>
</dbReference>
<evidence type="ECO:0000313" key="5">
    <source>
        <dbReference type="EMBL" id="NGN65299.1"/>
    </source>
</evidence>
<dbReference type="PROSITE" id="PS50949">
    <property type="entry name" value="HTH_GNTR"/>
    <property type="match status" value="1"/>
</dbReference>
<keyword evidence="1" id="KW-0805">Transcription regulation</keyword>
<dbReference type="EMBL" id="JAAKZV010000058">
    <property type="protein sequence ID" value="NGN65299.1"/>
    <property type="molecule type" value="Genomic_DNA"/>
</dbReference>
<dbReference type="CDD" id="cd07377">
    <property type="entry name" value="WHTH_GntR"/>
    <property type="match status" value="1"/>
</dbReference>
<evidence type="ECO:0000256" key="2">
    <source>
        <dbReference type="ARBA" id="ARBA00023125"/>
    </source>
</evidence>
<evidence type="ECO:0000256" key="1">
    <source>
        <dbReference type="ARBA" id="ARBA00023015"/>
    </source>
</evidence>
<dbReference type="GO" id="GO:0003677">
    <property type="term" value="F:DNA binding"/>
    <property type="evidence" value="ECO:0007669"/>
    <property type="project" value="UniProtKB-KW"/>
</dbReference>
<name>A0A6G4TZ63_9ACTN</name>
<evidence type="ECO:0000256" key="3">
    <source>
        <dbReference type="ARBA" id="ARBA00023163"/>
    </source>
</evidence>
<dbReference type="Gene3D" id="3.40.1410.10">
    <property type="entry name" value="Chorismate lyase-like"/>
    <property type="match status" value="1"/>
</dbReference>
<dbReference type="InterPro" id="IPR036390">
    <property type="entry name" value="WH_DNA-bd_sf"/>
</dbReference>
<organism evidence="5 6">
    <name type="scientific">Streptomyces coryli</name>
    <dbReference type="NCBI Taxonomy" id="1128680"/>
    <lineage>
        <taxon>Bacteria</taxon>
        <taxon>Bacillati</taxon>
        <taxon>Actinomycetota</taxon>
        <taxon>Actinomycetes</taxon>
        <taxon>Kitasatosporales</taxon>
        <taxon>Streptomycetaceae</taxon>
        <taxon>Streptomyces</taxon>
    </lineage>
</organism>
<dbReference type="AlphaFoldDB" id="A0A6G4TZ63"/>
<dbReference type="InterPro" id="IPR050679">
    <property type="entry name" value="Bact_HTH_transcr_reg"/>
</dbReference>
<dbReference type="Pfam" id="PF00392">
    <property type="entry name" value="GntR"/>
    <property type="match status" value="1"/>
</dbReference>
<dbReference type="Pfam" id="PF07702">
    <property type="entry name" value="UTRA"/>
    <property type="match status" value="1"/>
</dbReference>
<dbReference type="InterPro" id="IPR036388">
    <property type="entry name" value="WH-like_DNA-bd_sf"/>
</dbReference>
<keyword evidence="2" id="KW-0238">DNA-binding</keyword>
<protein>
    <submittedName>
        <fullName evidence="5">GntR family transcriptional regulator</fullName>
    </submittedName>
</protein>
<gene>
    <name evidence="5" type="ORF">G5C51_15500</name>
</gene>
<dbReference type="InterPro" id="IPR011663">
    <property type="entry name" value="UTRA"/>
</dbReference>